<sequence>MSWGMPQVSMPPRGFSVALSSAFLGLLNGFCMSCFSTDSSSARGS</sequence>
<dbReference type="EMBL" id="GBRH01253999">
    <property type="protein sequence ID" value="JAD43896.1"/>
    <property type="molecule type" value="Transcribed_RNA"/>
</dbReference>
<dbReference type="AlphaFoldDB" id="A0A0A8ZYI8"/>
<protein>
    <submittedName>
        <fullName evidence="1">Uncharacterized protein</fullName>
    </submittedName>
</protein>
<organism evidence="1">
    <name type="scientific">Arundo donax</name>
    <name type="common">Giant reed</name>
    <name type="synonym">Donax arundinaceus</name>
    <dbReference type="NCBI Taxonomy" id="35708"/>
    <lineage>
        <taxon>Eukaryota</taxon>
        <taxon>Viridiplantae</taxon>
        <taxon>Streptophyta</taxon>
        <taxon>Embryophyta</taxon>
        <taxon>Tracheophyta</taxon>
        <taxon>Spermatophyta</taxon>
        <taxon>Magnoliopsida</taxon>
        <taxon>Liliopsida</taxon>
        <taxon>Poales</taxon>
        <taxon>Poaceae</taxon>
        <taxon>PACMAD clade</taxon>
        <taxon>Arundinoideae</taxon>
        <taxon>Arundineae</taxon>
        <taxon>Arundo</taxon>
    </lineage>
</organism>
<accession>A0A0A8ZYI8</accession>
<evidence type="ECO:0000313" key="1">
    <source>
        <dbReference type="EMBL" id="JAD43896.1"/>
    </source>
</evidence>
<name>A0A0A8ZYI8_ARUDO</name>
<proteinExistence type="predicted"/>
<reference evidence="1" key="1">
    <citation type="submission" date="2014-09" db="EMBL/GenBank/DDBJ databases">
        <authorList>
            <person name="Magalhaes I.L.F."/>
            <person name="Oliveira U."/>
            <person name="Santos F.R."/>
            <person name="Vidigal T.H.D.A."/>
            <person name="Brescovit A.D."/>
            <person name="Santos A.J."/>
        </authorList>
    </citation>
    <scope>NUCLEOTIDE SEQUENCE</scope>
    <source>
        <tissue evidence="1">Shoot tissue taken approximately 20 cm above the soil surface</tissue>
    </source>
</reference>
<reference evidence="1" key="2">
    <citation type="journal article" date="2015" name="Data Brief">
        <title>Shoot transcriptome of the giant reed, Arundo donax.</title>
        <authorList>
            <person name="Barrero R.A."/>
            <person name="Guerrero F.D."/>
            <person name="Moolhuijzen P."/>
            <person name="Goolsby J.A."/>
            <person name="Tidwell J."/>
            <person name="Bellgard S.E."/>
            <person name="Bellgard M.I."/>
        </authorList>
    </citation>
    <scope>NUCLEOTIDE SEQUENCE</scope>
    <source>
        <tissue evidence="1">Shoot tissue taken approximately 20 cm above the soil surface</tissue>
    </source>
</reference>